<dbReference type="EMBL" id="MNBE01000665">
    <property type="protein sequence ID" value="OKO98844.1"/>
    <property type="molecule type" value="Genomic_DNA"/>
</dbReference>
<feature type="compositionally biased region" description="Basic and acidic residues" evidence="1">
    <location>
        <begin position="1"/>
        <end position="10"/>
    </location>
</feature>
<reference evidence="2 3" key="1">
    <citation type="submission" date="2016-10" db="EMBL/GenBank/DDBJ databases">
        <title>Genome sequence of the ascomycete fungus Penicillium subrubescens.</title>
        <authorList>
            <person name="De Vries R.P."/>
            <person name="Peng M."/>
            <person name="Dilokpimol A."/>
            <person name="Hilden K."/>
            <person name="Makela M.R."/>
            <person name="Grigoriev I."/>
            <person name="Riley R."/>
            <person name="Granchi Z."/>
        </authorList>
    </citation>
    <scope>NUCLEOTIDE SEQUENCE [LARGE SCALE GENOMIC DNA]</scope>
    <source>
        <strain evidence="2 3">CBS 132785</strain>
    </source>
</reference>
<organism evidence="2 3">
    <name type="scientific">Penicillium subrubescens</name>
    <dbReference type="NCBI Taxonomy" id="1316194"/>
    <lineage>
        <taxon>Eukaryota</taxon>
        <taxon>Fungi</taxon>
        <taxon>Dikarya</taxon>
        <taxon>Ascomycota</taxon>
        <taxon>Pezizomycotina</taxon>
        <taxon>Eurotiomycetes</taxon>
        <taxon>Eurotiomycetidae</taxon>
        <taxon>Eurotiales</taxon>
        <taxon>Aspergillaceae</taxon>
        <taxon>Penicillium</taxon>
    </lineage>
</organism>
<dbReference type="Proteomes" id="UP000186955">
    <property type="component" value="Unassembled WGS sequence"/>
</dbReference>
<sequence length="63" mass="7110">MSRDYERQEALRMTNQSPSAGATSNTGDGSSRQPPEPYINEIIPVDPNRARRRPVEQNPRSAR</sequence>
<dbReference type="STRING" id="1316194.A0A1Q5TF30"/>
<protein>
    <submittedName>
        <fullName evidence="2">Uncharacterized protein</fullName>
    </submittedName>
</protein>
<evidence type="ECO:0000313" key="2">
    <source>
        <dbReference type="EMBL" id="OKO98844.1"/>
    </source>
</evidence>
<dbReference type="AlphaFoldDB" id="A0A1Q5TF30"/>
<evidence type="ECO:0000256" key="1">
    <source>
        <dbReference type="SAM" id="MobiDB-lite"/>
    </source>
</evidence>
<name>A0A1Q5TF30_9EURO</name>
<accession>A0A1Q5TF30</accession>
<keyword evidence="3" id="KW-1185">Reference proteome</keyword>
<proteinExistence type="predicted"/>
<comment type="caution">
    <text evidence="2">The sequence shown here is derived from an EMBL/GenBank/DDBJ whole genome shotgun (WGS) entry which is preliminary data.</text>
</comment>
<evidence type="ECO:0000313" key="3">
    <source>
        <dbReference type="Proteomes" id="UP000186955"/>
    </source>
</evidence>
<feature type="compositionally biased region" description="Polar residues" evidence="1">
    <location>
        <begin position="13"/>
        <end position="33"/>
    </location>
</feature>
<feature type="region of interest" description="Disordered" evidence="1">
    <location>
        <begin position="1"/>
        <end position="63"/>
    </location>
</feature>
<gene>
    <name evidence="2" type="ORF">PENSUB_8761</name>
</gene>